<feature type="chain" id="PRO_5040133788" description="Secreted protein" evidence="1">
    <location>
        <begin position="38"/>
        <end position="97"/>
    </location>
</feature>
<evidence type="ECO:0008006" key="4">
    <source>
        <dbReference type="Google" id="ProtNLM"/>
    </source>
</evidence>
<accession>A0A9P9IDT4</accession>
<dbReference type="EMBL" id="JAGMWT010000015">
    <property type="protein sequence ID" value="KAH7115805.1"/>
    <property type="molecule type" value="Genomic_DNA"/>
</dbReference>
<gene>
    <name evidence="2" type="ORF">B0J11DRAFT_110539</name>
</gene>
<sequence>MIAMSKIHPGQSSRPWNCTYLILAWVALLTGKHLTSGGSSLGDVTDRHMTLVTPRYGGVFARGTATTHSERCIMCRPQSSTASARKTKRLHTIYTFA</sequence>
<feature type="signal peptide" evidence="1">
    <location>
        <begin position="1"/>
        <end position="37"/>
    </location>
</feature>
<dbReference type="AlphaFoldDB" id="A0A9P9IDT4"/>
<name>A0A9P9IDT4_9PLEO</name>
<evidence type="ECO:0000256" key="1">
    <source>
        <dbReference type="SAM" id="SignalP"/>
    </source>
</evidence>
<organism evidence="2 3">
    <name type="scientific">Dendryphion nanum</name>
    <dbReference type="NCBI Taxonomy" id="256645"/>
    <lineage>
        <taxon>Eukaryota</taxon>
        <taxon>Fungi</taxon>
        <taxon>Dikarya</taxon>
        <taxon>Ascomycota</taxon>
        <taxon>Pezizomycotina</taxon>
        <taxon>Dothideomycetes</taxon>
        <taxon>Pleosporomycetidae</taxon>
        <taxon>Pleosporales</taxon>
        <taxon>Torulaceae</taxon>
        <taxon>Dendryphion</taxon>
    </lineage>
</organism>
<proteinExistence type="predicted"/>
<keyword evidence="3" id="KW-1185">Reference proteome</keyword>
<evidence type="ECO:0000313" key="3">
    <source>
        <dbReference type="Proteomes" id="UP000700596"/>
    </source>
</evidence>
<evidence type="ECO:0000313" key="2">
    <source>
        <dbReference type="EMBL" id="KAH7115805.1"/>
    </source>
</evidence>
<protein>
    <recommendedName>
        <fullName evidence="4">Secreted protein</fullName>
    </recommendedName>
</protein>
<keyword evidence="1" id="KW-0732">Signal</keyword>
<reference evidence="2" key="1">
    <citation type="journal article" date="2021" name="Nat. Commun.">
        <title>Genetic determinants of endophytism in the Arabidopsis root mycobiome.</title>
        <authorList>
            <person name="Mesny F."/>
            <person name="Miyauchi S."/>
            <person name="Thiergart T."/>
            <person name="Pickel B."/>
            <person name="Atanasova L."/>
            <person name="Karlsson M."/>
            <person name="Huettel B."/>
            <person name="Barry K.W."/>
            <person name="Haridas S."/>
            <person name="Chen C."/>
            <person name="Bauer D."/>
            <person name="Andreopoulos W."/>
            <person name="Pangilinan J."/>
            <person name="LaButti K."/>
            <person name="Riley R."/>
            <person name="Lipzen A."/>
            <person name="Clum A."/>
            <person name="Drula E."/>
            <person name="Henrissat B."/>
            <person name="Kohler A."/>
            <person name="Grigoriev I.V."/>
            <person name="Martin F.M."/>
            <person name="Hacquard S."/>
        </authorList>
    </citation>
    <scope>NUCLEOTIDE SEQUENCE</scope>
    <source>
        <strain evidence="2">MPI-CAGE-CH-0243</strain>
    </source>
</reference>
<comment type="caution">
    <text evidence="2">The sequence shown here is derived from an EMBL/GenBank/DDBJ whole genome shotgun (WGS) entry which is preliminary data.</text>
</comment>
<dbReference type="Proteomes" id="UP000700596">
    <property type="component" value="Unassembled WGS sequence"/>
</dbReference>